<dbReference type="SUPFAM" id="SSF160272">
    <property type="entry name" value="Shew3726-like"/>
    <property type="match status" value="1"/>
</dbReference>
<dbReference type="InterPro" id="IPR009962">
    <property type="entry name" value="DUF1488"/>
</dbReference>
<reference evidence="1" key="1">
    <citation type="submission" date="2022-04" db="EMBL/GenBank/DDBJ databases">
        <title>Brenneria sp. isolated from walnut trees in Serbia.</title>
        <authorList>
            <person name="Gasic K."/>
            <person name="Zlatkovic N."/>
            <person name="Kuzmanovic N."/>
        </authorList>
    </citation>
    <scope>NUCLEOTIDE SEQUENCE</scope>
    <source>
        <strain evidence="2">KBI 423</strain>
        <strain evidence="1">KBI 447</strain>
    </source>
</reference>
<dbReference type="RefSeq" id="WP_264091629.1">
    <property type="nucleotide sequence ID" value="NZ_JAMPJT010000020.1"/>
</dbReference>
<dbReference type="EMBL" id="JAMPJT010000020">
    <property type="protein sequence ID" value="MCV9880571.1"/>
    <property type="molecule type" value="Genomic_DNA"/>
</dbReference>
<dbReference type="EMBL" id="JAMPJU010000021">
    <property type="protein sequence ID" value="MCV9883947.1"/>
    <property type="molecule type" value="Genomic_DNA"/>
</dbReference>
<keyword evidence="3" id="KW-1185">Reference proteome</keyword>
<evidence type="ECO:0000313" key="3">
    <source>
        <dbReference type="Proteomes" id="UP001165568"/>
    </source>
</evidence>
<gene>
    <name evidence="1" type="ORF">NC803_17205</name>
    <name evidence="2" type="ORF">NC856_16965</name>
</gene>
<evidence type="ECO:0000313" key="2">
    <source>
        <dbReference type="EMBL" id="MCV9883947.1"/>
    </source>
</evidence>
<evidence type="ECO:0000313" key="4">
    <source>
        <dbReference type="Proteomes" id="UP001165569"/>
    </source>
</evidence>
<evidence type="ECO:0000313" key="1">
    <source>
        <dbReference type="EMBL" id="MCV9880571.1"/>
    </source>
</evidence>
<organism evidence="1 4">
    <name type="scientific">Brenneria izbisi</name>
    <dbReference type="NCBI Taxonomy" id="2939450"/>
    <lineage>
        <taxon>Bacteria</taxon>
        <taxon>Pseudomonadati</taxon>
        <taxon>Pseudomonadota</taxon>
        <taxon>Gammaproteobacteria</taxon>
        <taxon>Enterobacterales</taxon>
        <taxon>Pectobacteriaceae</taxon>
        <taxon>Brenneria</taxon>
    </lineage>
</organism>
<dbReference type="InterPro" id="IPR036692">
    <property type="entry name" value="Shew3726-like_sf"/>
</dbReference>
<name>A0AA41Y116_9GAMM</name>
<dbReference type="Gene3D" id="3.30.160.140">
    <property type="entry name" value="Shew3726-like"/>
    <property type="match status" value="1"/>
</dbReference>
<sequence>MNQAIQFPDRESWDEALRAIRFPVLVNGFQQECLIGIESLRRHYGNVSPEQFLCLFRENRWDFEDMFEKMVFNQEYDERGYFSLS</sequence>
<comment type="caution">
    <text evidence="1">The sequence shown here is derived from an EMBL/GenBank/DDBJ whole genome shotgun (WGS) entry which is preliminary data.</text>
</comment>
<protein>
    <submittedName>
        <fullName evidence="1">DUF1488 domain-containing protein</fullName>
    </submittedName>
</protein>
<dbReference type="Proteomes" id="UP001165569">
    <property type="component" value="Unassembled WGS sequence"/>
</dbReference>
<dbReference type="AlphaFoldDB" id="A0AA41Y116"/>
<dbReference type="Proteomes" id="UP001165568">
    <property type="component" value="Unassembled WGS sequence"/>
</dbReference>
<accession>A0AA41Y116</accession>
<proteinExistence type="predicted"/>
<dbReference type="Pfam" id="PF07369">
    <property type="entry name" value="DUF1488"/>
    <property type="match status" value="1"/>
</dbReference>